<keyword evidence="3" id="KW-1185">Reference proteome</keyword>
<proteinExistence type="predicted"/>
<feature type="transmembrane region" description="Helical" evidence="1">
    <location>
        <begin position="383"/>
        <end position="402"/>
    </location>
</feature>
<keyword evidence="1" id="KW-0812">Transmembrane</keyword>
<feature type="transmembrane region" description="Helical" evidence="1">
    <location>
        <begin position="57"/>
        <end position="80"/>
    </location>
</feature>
<protein>
    <recommendedName>
        <fullName evidence="4">Oligosaccharide repeat unit polymerase</fullName>
    </recommendedName>
</protein>
<feature type="transmembrane region" description="Helical" evidence="1">
    <location>
        <begin position="163"/>
        <end position="184"/>
    </location>
</feature>
<accession>A0ABM7CFA1</accession>
<evidence type="ECO:0008006" key="4">
    <source>
        <dbReference type="Google" id="ProtNLM"/>
    </source>
</evidence>
<feature type="transmembrane region" description="Helical" evidence="1">
    <location>
        <begin position="408"/>
        <end position="431"/>
    </location>
</feature>
<reference evidence="2 3" key="1">
    <citation type="submission" date="2018-09" db="EMBL/GenBank/DDBJ databases">
        <title>Insights into the microbiota of Asian seabass (Lates calcarifer) with tenacibaculosis symptoms and description of sp. nov. Tenacibaculum singaporense.</title>
        <authorList>
            <person name="Miyake S."/>
            <person name="Soh M."/>
            <person name="Azman M.N."/>
            <person name="Ngoh S.Y."/>
            <person name="Orban L."/>
            <person name="Seedorf H."/>
        </authorList>
    </citation>
    <scope>NUCLEOTIDE SEQUENCE [LARGE SCALE GENOMIC DNA]</scope>
    <source>
        <strain evidence="2 3">DSM 13764</strain>
    </source>
</reference>
<name>A0ABM7CFA1_9FLAO</name>
<evidence type="ECO:0000256" key="1">
    <source>
        <dbReference type="SAM" id="Phobius"/>
    </source>
</evidence>
<feature type="transmembrane region" description="Helical" evidence="1">
    <location>
        <begin position="352"/>
        <end position="376"/>
    </location>
</feature>
<feature type="transmembrane region" description="Helical" evidence="1">
    <location>
        <begin position="109"/>
        <end position="129"/>
    </location>
</feature>
<organism evidence="2 3">
    <name type="scientific">Tenacibaculum mesophilum</name>
    <dbReference type="NCBI Taxonomy" id="104268"/>
    <lineage>
        <taxon>Bacteria</taxon>
        <taxon>Pseudomonadati</taxon>
        <taxon>Bacteroidota</taxon>
        <taxon>Flavobacteriia</taxon>
        <taxon>Flavobacteriales</taxon>
        <taxon>Flavobacteriaceae</taxon>
        <taxon>Tenacibaculum</taxon>
    </lineage>
</organism>
<feature type="transmembrane region" description="Helical" evidence="1">
    <location>
        <begin position="239"/>
        <end position="257"/>
    </location>
</feature>
<evidence type="ECO:0000313" key="2">
    <source>
        <dbReference type="EMBL" id="AZJ32470.1"/>
    </source>
</evidence>
<evidence type="ECO:0000313" key="3">
    <source>
        <dbReference type="Proteomes" id="UP000269693"/>
    </source>
</evidence>
<gene>
    <name evidence="2" type="ORF">D6200_07820</name>
</gene>
<sequence length="439" mass="50480">MFKKAAGTMQLNRLNMISWVFYFNLLVQSFFAALLVVNKLDNHYMIDKIYYESSRFYGWLAVMYTMVAMPIGMLFANLFFKGEVKTYLNEYAKKKIVSVISFKDSYIRLPLYLISIICILSIFYTFHYLSEIPILKVIKGNATVIELAGLRANSSRNFAGNVFIRNIFGITLTPILTFIFYCYYKKTKSKKDLIIFLIMFMFSFLILTYNLEKSRFVFFLLGFMFLKILINGTIRKKVLIYFGSLTMILIVIAYMKISQKTDVTMLFSNYSSGILGRVFLSQAGGTYLMFDYFPRVYDFIGINSFSNVLSNTLDLNHSERAARLVMLKANPRFAEVQGVVNSLFIGEAWANFGVIGVVIAPLYVGAVIQTLFRLLLSFKKTPITLALLAYFSYSSSVTGGINDYFYNMQYLILMGILFSVYLTSKALYIIYNKTHSSIF</sequence>
<feature type="transmembrane region" description="Helical" evidence="1">
    <location>
        <begin position="193"/>
        <end position="210"/>
    </location>
</feature>
<keyword evidence="1" id="KW-0472">Membrane</keyword>
<feature type="transmembrane region" description="Helical" evidence="1">
    <location>
        <begin position="216"/>
        <end position="234"/>
    </location>
</feature>
<keyword evidence="1" id="KW-1133">Transmembrane helix</keyword>
<feature type="transmembrane region" description="Helical" evidence="1">
    <location>
        <begin position="20"/>
        <end position="37"/>
    </location>
</feature>
<dbReference type="EMBL" id="CP032544">
    <property type="protein sequence ID" value="AZJ32470.1"/>
    <property type="molecule type" value="Genomic_DNA"/>
</dbReference>
<dbReference type="Proteomes" id="UP000269693">
    <property type="component" value="Chromosome"/>
</dbReference>